<keyword evidence="7" id="KW-1185">Reference proteome</keyword>
<evidence type="ECO:0000259" key="5">
    <source>
        <dbReference type="SMART" id="SM01217"/>
    </source>
</evidence>
<evidence type="ECO:0000256" key="4">
    <source>
        <dbReference type="ARBA" id="ARBA00074219"/>
    </source>
</evidence>
<dbReference type="Gene3D" id="3.40.50.1700">
    <property type="entry name" value="Glycoside hydrolase family 3 C-terminal domain"/>
    <property type="match status" value="1"/>
</dbReference>
<dbReference type="SUPFAM" id="SSF52279">
    <property type="entry name" value="Beta-D-glucan exohydrolase, C-terminal domain"/>
    <property type="match status" value="1"/>
</dbReference>
<dbReference type="PANTHER" id="PTHR42715">
    <property type="entry name" value="BETA-GLUCOSIDASE"/>
    <property type="match status" value="1"/>
</dbReference>
<dbReference type="GO" id="GO:0005975">
    <property type="term" value="P:carbohydrate metabolic process"/>
    <property type="evidence" value="ECO:0007669"/>
    <property type="project" value="InterPro"/>
</dbReference>
<dbReference type="PRINTS" id="PR00133">
    <property type="entry name" value="GLHYDRLASE3"/>
</dbReference>
<dbReference type="InterPro" id="IPR026891">
    <property type="entry name" value="Fn3-like"/>
</dbReference>
<proteinExistence type="inferred from homology"/>
<dbReference type="Pfam" id="PF01915">
    <property type="entry name" value="Glyco_hydro_3_C"/>
    <property type="match status" value="1"/>
</dbReference>
<evidence type="ECO:0000256" key="3">
    <source>
        <dbReference type="ARBA" id="ARBA00058905"/>
    </source>
</evidence>
<dbReference type="Pfam" id="PF00933">
    <property type="entry name" value="Glyco_hydro_3"/>
    <property type="match status" value="1"/>
</dbReference>
<dbReference type="RefSeq" id="WP_229669746.1">
    <property type="nucleotide sequence ID" value="NZ_BMMZ01000002.1"/>
</dbReference>
<comment type="similarity">
    <text evidence="1">Belongs to the glycosyl hydrolase 3 family.</text>
</comment>
<dbReference type="InterPro" id="IPR001764">
    <property type="entry name" value="Glyco_hydro_3_N"/>
</dbReference>
<feature type="domain" description="Fibronectin type III-like" evidence="5">
    <location>
        <begin position="684"/>
        <end position="753"/>
    </location>
</feature>
<sequence length="786" mass="83424">MHSWNDPGRSIAERVDALLAELTTEEKIGQLGSFWPRDEPSDPVAAHAVISETPADPVDTADEVAPMQSVFDASRRGFEHTARHGLGQLTRVFGTAPIDPVDGMAKLADLQQRVIKQSRLGIPAVAHEESLTGFTSYGATVYPTAMAWGATFDPQLIEQMAAAIGSDLAAVGVHQSLAPLLDVVRDYRWGRVEETIGEDPYLVGTLGTAYVRGIQSAGVIATLKHFCGYSASRAGRNHAPVPMGRREFEDLLLPSFEMAVRLGGVRSVMNSYSDVDGIPVAADRDLLTGTLRERWGFDGTVVSDYWSIPFLQTMHRVATDLRGAGALALSAGMDVELPETSAFYQLGEALEAGLITADELDTAVRRVLTHKAELGLLDHGWTPAEPETVDLDSPRNRDLARRVAERSVTLLANSGVLPYEQSAGRKIAVIGPCAADIRTFFGCYSFPNHVLSRAGSDEIGLPGDDLATALRREFADAEVTVAAGVPVLEPDDSGLAAAVELAAASDLVVLAIGDRAGMFGKGTSGEGCDSVDLRLPGLQHQLAAAVLDTGTPVVLMIISGRPYALGGLAERSAAVIQSFMPGIEGGAALAGVLSGRINPAGRLPIGIPGHPGGQPGTYIAPPLGWYSDGVSNLDPRPLYPFGHGISYTTFELDDLGLSSAEIDNLGTVDVSATVTNTGDRSGSEVVQLYAGDPVARVTRPLKQLIGFARVDLEPGERRRVTFSVHCDRFSFTGPDYRRIVEPGEIELSVGRSCEDRPLQASVTITGGVRIVGEGRVLDTPVRVTTA</sequence>
<dbReference type="InterPro" id="IPR013783">
    <property type="entry name" value="Ig-like_fold"/>
</dbReference>
<reference evidence="6" key="2">
    <citation type="submission" date="2020-09" db="EMBL/GenBank/DDBJ databases">
        <authorList>
            <person name="Sun Q."/>
            <person name="Zhou Y."/>
        </authorList>
    </citation>
    <scope>NUCLEOTIDE SEQUENCE</scope>
    <source>
        <strain evidence="6">CGMCC 4.7306</strain>
    </source>
</reference>
<dbReference type="SUPFAM" id="SSF51445">
    <property type="entry name" value="(Trans)glycosidases"/>
    <property type="match status" value="1"/>
</dbReference>
<comment type="caution">
    <text evidence="6">The sequence shown here is derived from an EMBL/GenBank/DDBJ whole genome shotgun (WGS) entry which is preliminary data.</text>
</comment>
<evidence type="ECO:0000256" key="1">
    <source>
        <dbReference type="ARBA" id="ARBA00005336"/>
    </source>
</evidence>
<dbReference type="PANTHER" id="PTHR42715:SF10">
    <property type="entry name" value="BETA-GLUCOSIDASE"/>
    <property type="match status" value="1"/>
</dbReference>
<organism evidence="6 7">
    <name type="scientific">Microlunatus endophyticus</name>
    <dbReference type="NCBI Taxonomy" id="1716077"/>
    <lineage>
        <taxon>Bacteria</taxon>
        <taxon>Bacillati</taxon>
        <taxon>Actinomycetota</taxon>
        <taxon>Actinomycetes</taxon>
        <taxon>Propionibacteriales</taxon>
        <taxon>Propionibacteriaceae</taxon>
        <taxon>Microlunatus</taxon>
    </lineage>
</organism>
<evidence type="ECO:0000313" key="6">
    <source>
        <dbReference type="EMBL" id="GGL55034.1"/>
    </source>
</evidence>
<dbReference type="Gene3D" id="2.60.40.10">
    <property type="entry name" value="Immunoglobulins"/>
    <property type="match status" value="1"/>
</dbReference>
<gene>
    <name evidence="6" type="ORF">GCM10011575_11810</name>
</gene>
<dbReference type="InterPro" id="IPR002772">
    <property type="entry name" value="Glyco_hydro_3_C"/>
</dbReference>
<evidence type="ECO:0000313" key="7">
    <source>
        <dbReference type="Proteomes" id="UP000613840"/>
    </source>
</evidence>
<dbReference type="InterPro" id="IPR036962">
    <property type="entry name" value="Glyco_hydro_3_N_sf"/>
</dbReference>
<name>A0A917S4K9_9ACTN</name>
<reference evidence="6" key="1">
    <citation type="journal article" date="2014" name="Int. J. Syst. Evol. Microbiol.">
        <title>Complete genome sequence of Corynebacterium casei LMG S-19264T (=DSM 44701T), isolated from a smear-ripened cheese.</title>
        <authorList>
            <consortium name="US DOE Joint Genome Institute (JGI-PGF)"/>
            <person name="Walter F."/>
            <person name="Albersmeier A."/>
            <person name="Kalinowski J."/>
            <person name="Ruckert C."/>
        </authorList>
    </citation>
    <scope>NUCLEOTIDE SEQUENCE</scope>
    <source>
        <strain evidence="6">CGMCC 4.7306</strain>
    </source>
</reference>
<accession>A0A917S4K9</accession>
<dbReference type="FunFam" id="2.60.40.10:FF:000495">
    <property type="entry name" value="Periplasmic beta-glucosidase"/>
    <property type="match status" value="1"/>
</dbReference>
<dbReference type="GO" id="GO:0008422">
    <property type="term" value="F:beta-glucosidase activity"/>
    <property type="evidence" value="ECO:0007669"/>
    <property type="project" value="UniProtKB-ARBA"/>
</dbReference>
<dbReference type="InterPro" id="IPR036881">
    <property type="entry name" value="Glyco_hydro_3_C_sf"/>
</dbReference>
<dbReference type="Proteomes" id="UP000613840">
    <property type="component" value="Unassembled WGS sequence"/>
</dbReference>
<comment type="function">
    <text evidence="3">Catalyzes the hydrolysis of a non-reducing terminal alpha-L-arabinopyranosidic linkage in ginsenoside Rb2 (alpha-L-arabinopyranosyl-(1-&gt;6)-alpha-D-glucopyranosyl) to release alpha-D-glucopyranosyl (Rd). It is not able to hydrolyze alpha-L-arabinofuranosyl-(1-&gt;6)-alpha-D-glucopyranosyl (Rc).</text>
</comment>
<dbReference type="EMBL" id="BMMZ01000002">
    <property type="protein sequence ID" value="GGL55034.1"/>
    <property type="molecule type" value="Genomic_DNA"/>
</dbReference>
<dbReference type="Gene3D" id="3.20.20.300">
    <property type="entry name" value="Glycoside hydrolase, family 3, N-terminal domain"/>
    <property type="match status" value="1"/>
</dbReference>
<keyword evidence="2 6" id="KW-0378">Hydrolase</keyword>
<evidence type="ECO:0000256" key="2">
    <source>
        <dbReference type="ARBA" id="ARBA00022801"/>
    </source>
</evidence>
<dbReference type="InterPro" id="IPR050288">
    <property type="entry name" value="Cellulose_deg_GH3"/>
</dbReference>
<dbReference type="InterPro" id="IPR017853">
    <property type="entry name" value="GH"/>
</dbReference>
<protein>
    <recommendedName>
        <fullName evidence="4">Exo-alpha-(1-&gt;6)-L-arabinopyranosidase</fullName>
    </recommendedName>
</protein>
<dbReference type="Pfam" id="PF14310">
    <property type="entry name" value="Fn3-like"/>
    <property type="match status" value="1"/>
</dbReference>
<dbReference type="SMART" id="SM01217">
    <property type="entry name" value="Fn3_like"/>
    <property type="match status" value="1"/>
</dbReference>
<dbReference type="AlphaFoldDB" id="A0A917S4K9"/>